<feature type="compositionally biased region" description="Polar residues" evidence="2">
    <location>
        <begin position="93"/>
        <end position="112"/>
    </location>
</feature>
<dbReference type="InterPro" id="IPR001806">
    <property type="entry name" value="Small_GTPase"/>
</dbReference>
<comment type="caution">
    <text evidence="3">The sequence shown here is derived from an EMBL/GenBank/DDBJ whole genome shotgun (WGS) entry which is preliminary data.</text>
</comment>
<dbReference type="AlphaFoldDB" id="A0A6A3XT09"/>
<evidence type="ECO:0000256" key="2">
    <source>
        <dbReference type="SAM" id="MobiDB-lite"/>
    </source>
</evidence>
<dbReference type="EMBL" id="QXGD01001367">
    <property type="protein sequence ID" value="KAE9207791.1"/>
    <property type="molecule type" value="Genomic_DNA"/>
</dbReference>
<dbReference type="Proteomes" id="UP000440367">
    <property type="component" value="Unassembled WGS sequence"/>
</dbReference>
<protein>
    <submittedName>
        <fullName evidence="3">Uncharacterized protein</fullName>
    </submittedName>
</protein>
<evidence type="ECO:0000313" key="4">
    <source>
        <dbReference type="Proteomes" id="UP000440367"/>
    </source>
</evidence>
<dbReference type="PANTHER" id="PTHR47978">
    <property type="match status" value="1"/>
</dbReference>
<evidence type="ECO:0000256" key="1">
    <source>
        <dbReference type="ARBA" id="ARBA00022741"/>
    </source>
</evidence>
<feature type="region of interest" description="Disordered" evidence="2">
    <location>
        <begin position="84"/>
        <end position="112"/>
    </location>
</feature>
<proteinExistence type="predicted"/>
<gene>
    <name evidence="3" type="ORF">PF002_g19608</name>
</gene>
<dbReference type="Gene3D" id="3.40.50.300">
    <property type="entry name" value="P-loop containing nucleotide triphosphate hydrolases"/>
    <property type="match status" value="1"/>
</dbReference>
<dbReference type="GO" id="GO:0005525">
    <property type="term" value="F:GTP binding"/>
    <property type="evidence" value="ECO:0007669"/>
    <property type="project" value="InterPro"/>
</dbReference>
<keyword evidence="1" id="KW-0547">Nucleotide-binding</keyword>
<reference evidence="3 4" key="1">
    <citation type="submission" date="2018-08" db="EMBL/GenBank/DDBJ databases">
        <title>Genomic investigation of the strawberry pathogen Phytophthora fragariae indicates pathogenicity is determined by transcriptional variation in three key races.</title>
        <authorList>
            <person name="Adams T.M."/>
            <person name="Armitage A.D."/>
            <person name="Sobczyk M.K."/>
            <person name="Bates H.J."/>
            <person name="Dunwell J.M."/>
            <person name="Nellist C.F."/>
            <person name="Harrison R.J."/>
        </authorList>
    </citation>
    <scope>NUCLEOTIDE SEQUENCE [LARGE SCALE GENOMIC DNA]</scope>
    <source>
        <strain evidence="3 4">BC-1</strain>
    </source>
</reference>
<evidence type="ECO:0000313" key="3">
    <source>
        <dbReference type="EMBL" id="KAE9207791.1"/>
    </source>
</evidence>
<sequence length="112" mass="12650">MIVYDATNRSSLEYVTGWLVQVDEHAHESLVLMLVGSKCNPAHLPESREVSTLEAARFAAKYSWSAMWSNSRGLEKVALALKKRGWKPRRSTDQSNDQTNSCPSNTVVERIR</sequence>
<dbReference type="Pfam" id="PF00071">
    <property type="entry name" value="Ras"/>
    <property type="match status" value="1"/>
</dbReference>
<name>A0A6A3XT09_9STRA</name>
<dbReference type="PROSITE" id="PS51419">
    <property type="entry name" value="RAB"/>
    <property type="match status" value="1"/>
</dbReference>
<dbReference type="SUPFAM" id="SSF52540">
    <property type="entry name" value="P-loop containing nucleoside triphosphate hydrolases"/>
    <property type="match status" value="1"/>
</dbReference>
<organism evidence="3 4">
    <name type="scientific">Phytophthora fragariae</name>
    <dbReference type="NCBI Taxonomy" id="53985"/>
    <lineage>
        <taxon>Eukaryota</taxon>
        <taxon>Sar</taxon>
        <taxon>Stramenopiles</taxon>
        <taxon>Oomycota</taxon>
        <taxon>Peronosporomycetes</taxon>
        <taxon>Peronosporales</taxon>
        <taxon>Peronosporaceae</taxon>
        <taxon>Phytophthora</taxon>
    </lineage>
</organism>
<dbReference type="GO" id="GO:0003924">
    <property type="term" value="F:GTPase activity"/>
    <property type="evidence" value="ECO:0007669"/>
    <property type="project" value="InterPro"/>
</dbReference>
<dbReference type="SMART" id="SM00175">
    <property type="entry name" value="RAB"/>
    <property type="match status" value="1"/>
</dbReference>
<dbReference type="InterPro" id="IPR027417">
    <property type="entry name" value="P-loop_NTPase"/>
</dbReference>
<accession>A0A6A3XT09</accession>